<dbReference type="Pfam" id="PF13855">
    <property type="entry name" value="LRR_8"/>
    <property type="match status" value="1"/>
</dbReference>
<organism evidence="15 16">
    <name type="scientific">Punica granatum</name>
    <name type="common">Pomegranate</name>
    <dbReference type="NCBI Taxonomy" id="22663"/>
    <lineage>
        <taxon>Eukaryota</taxon>
        <taxon>Viridiplantae</taxon>
        <taxon>Streptophyta</taxon>
        <taxon>Embryophyta</taxon>
        <taxon>Tracheophyta</taxon>
        <taxon>Spermatophyta</taxon>
        <taxon>Magnoliopsida</taxon>
        <taxon>eudicotyledons</taxon>
        <taxon>Gunneridae</taxon>
        <taxon>Pentapetalae</taxon>
        <taxon>rosids</taxon>
        <taxon>malvids</taxon>
        <taxon>Myrtales</taxon>
        <taxon>Lythraceae</taxon>
        <taxon>Punica</taxon>
    </lineage>
</organism>
<comment type="caution">
    <text evidence="15">The sequence shown here is derived from an EMBL/GenBank/DDBJ whole genome shotgun (WGS) entry which is preliminary data.</text>
</comment>
<evidence type="ECO:0000256" key="11">
    <source>
        <dbReference type="ARBA" id="ARBA00023180"/>
    </source>
</evidence>
<keyword evidence="11" id="KW-0325">Glycoprotein</keyword>
<evidence type="ECO:0000256" key="8">
    <source>
        <dbReference type="ARBA" id="ARBA00022989"/>
    </source>
</evidence>
<evidence type="ECO:0000256" key="13">
    <source>
        <dbReference type="SAM" id="SignalP"/>
    </source>
</evidence>
<evidence type="ECO:0000313" key="16">
    <source>
        <dbReference type="Proteomes" id="UP000233551"/>
    </source>
</evidence>
<dbReference type="Pfam" id="PF13516">
    <property type="entry name" value="LRR_6"/>
    <property type="match status" value="1"/>
</dbReference>
<dbReference type="EMBL" id="PGOL01001934">
    <property type="protein sequence ID" value="PKI52429.1"/>
    <property type="molecule type" value="Genomic_DNA"/>
</dbReference>
<reference evidence="15 16" key="1">
    <citation type="submission" date="2017-11" db="EMBL/GenBank/DDBJ databases">
        <title>De-novo sequencing of pomegranate (Punica granatum L.) genome.</title>
        <authorList>
            <person name="Akparov Z."/>
            <person name="Amiraslanov A."/>
            <person name="Hajiyeva S."/>
            <person name="Abbasov M."/>
            <person name="Kaur K."/>
            <person name="Hamwieh A."/>
            <person name="Solovyev V."/>
            <person name="Salamov A."/>
            <person name="Braich B."/>
            <person name="Kosarev P."/>
            <person name="Mahmoud A."/>
            <person name="Hajiyev E."/>
            <person name="Babayeva S."/>
            <person name="Izzatullayeva V."/>
            <person name="Mammadov A."/>
            <person name="Mammadov A."/>
            <person name="Sharifova S."/>
            <person name="Ojaghi J."/>
            <person name="Eynullazada K."/>
            <person name="Bayramov B."/>
            <person name="Abdulazimova A."/>
            <person name="Shahmuradov I."/>
        </authorList>
    </citation>
    <scope>NUCLEOTIDE SEQUENCE [LARGE SCALE GENOMIC DNA]</scope>
    <source>
        <strain evidence="16">cv. AG2017</strain>
        <tissue evidence="15">Leaf</tissue>
    </source>
</reference>
<dbReference type="FunFam" id="3.80.10.10:FF:000095">
    <property type="entry name" value="LRR receptor-like serine/threonine-protein kinase GSO1"/>
    <property type="match status" value="2"/>
</dbReference>
<sequence>MSSIMPSLMLFTLFVLGIFQRASSASSTCIKTEREALLRFKQGLVDYSNCLSSWTEEDCCSWEGVRCSERSGHVIKLDLTNPCVTPVPLEGDYRRKMVRGNCTLTGQVHPSLIELKHLRYLDLSWNNFSNSRIPAFLGSLSNLVYLDLSNACFAGKVPLQLGNLSNLQYLGLMTNYRDDSHEPSVDNPVDSHYLSVENLQWLSNLPSLRHLDLFGISIRNAEGWLHTIKMLPSLKHLGLGSCRLPDVPSAPHFNLTSIEFLDLSENYFGSVVPIWLLNLTSIEHLDHSTNFLIASSFPSEIIKNNRQLAFLDLTLNFMEGEILGNLSNLCQLSELRLAYNSFHGDIYKILGDSSACFHDTLSILNLGNNNVSGHLGNEIGSFKNLEFIDLSKNSVEGLIPTTLGQLQSLKYLNLRENKLSGSIPRGIGQLSNLYTLDVSNNHLNGVVTEVHLANLTSLTRLDISMNELAVSINPAWTAPFQLKYIGMSNCRAGLQALEALGLENNQLEGHIPTSMCSLQQLSVLVLRGNNFRGILPKCLANMSLDVLDVGHNKIAGAIPSWIAQIPFLSVLSLESNALNGEIPIGICQFCCLQILNLADNGLSGTIPPCLDNITALTSPNYHGNWDSYFGTEVNTKSLTQLYTSTARYLHSIDLSNNKFVGELPRGLTRLYKLQNLNLSRNNFSGRIPSEIADLWNLESLDLSLNRFSGPVPSSLSSLNFLSFMNLSFNNLSGCMPSSVQLSTFGIESFVGNDDLRGPPLSKNCIGDDHGQPGLPEQQYDNSSKEDEFDIRWFYAGLAPGFTAGFLGFCGSLLFKRSWRQSFFLWLDRIIDPLLVMMEANLVRLQRAFKQHDQNTIW</sequence>
<evidence type="ECO:0000313" key="15">
    <source>
        <dbReference type="EMBL" id="PKI52429.1"/>
    </source>
</evidence>
<dbReference type="InterPro" id="IPR003591">
    <property type="entry name" value="Leu-rich_rpt_typical-subtyp"/>
</dbReference>
<evidence type="ECO:0000256" key="9">
    <source>
        <dbReference type="ARBA" id="ARBA00023136"/>
    </source>
</evidence>
<dbReference type="Proteomes" id="UP000233551">
    <property type="component" value="Unassembled WGS sequence"/>
</dbReference>
<evidence type="ECO:0000256" key="5">
    <source>
        <dbReference type="ARBA" id="ARBA00022692"/>
    </source>
</evidence>
<comment type="similarity">
    <text evidence="2">Belongs to the RLP family.</text>
</comment>
<feature type="signal peptide" evidence="13">
    <location>
        <begin position="1"/>
        <end position="24"/>
    </location>
</feature>
<keyword evidence="10" id="KW-0675">Receptor</keyword>
<comment type="subcellular location">
    <subcellularLocation>
        <location evidence="1">Cell membrane</location>
        <topology evidence="1">Single-pass type I membrane protein</topology>
    </subcellularLocation>
</comment>
<evidence type="ECO:0000259" key="14">
    <source>
        <dbReference type="Pfam" id="PF08263"/>
    </source>
</evidence>
<keyword evidence="3" id="KW-1003">Cell membrane</keyword>
<dbReference type="Pfam" id="PF00560">
    <property type="entry name" value="LRR_1"/>
    <property type="match status" value="5"/>
</dbReference>
<dbReference type="STRING" id="22663.A0A2I0J864"/>
<dbReference type="GO" id="GO:0005886">
    <property type="term" value="C:plasma membrane"/>
    <property type="evidence" value="ECO:0007669"/>
    <property type="project" value="UniProtKB-SubCell"/>
</dbReference>
<dbReference type="SUPFAM" id="SSF52058">
    <property type="entry name" value="L domain-like"/>
    <property type="match status" value="3"/>
</dbReference>
<keyword evidence="4" id="KW-0433">Leucine-rich repeat</keyword>
<dbReference type="SMART" id="SM00369">
    <property type="entry name" value="LRR_TYP"/>
    <property type="match status" value="8"/>
</dbReference>
<dbReference type="AlphaFoldDB" id="A0A2I0J864"/>
<protein>
    <recommendedName>
        <fullName evidence="14">Leucine-rich repeat-containing N-terminal plant-type domain-containing protein</fullName>
    </recommendedName>
</protein>
<name>A0A2I0J864_PUNGR</name>
<dbReference type="Gene3D" id="3.80.10.10">
    <property type="entry name" value="Ribonuclease Inhibitor"/>
    <property type="match status" value="3"/>
</dbReference>
<proteinExistence type="inferred from homology"/>
<evidence type="ECO:0000256" key="6">
    <source>
        <dbReference type="ARBA" id="ARBA00022729"/>
    </source>
</evidence>
<evidence type="ECO:0000256" key="7">
    <source>
        <dbReference type="ARBA" id="ARBA00022737"/>
    </source>
</evidence>
<dbReference type="InterPro" id="IPR032675">
    <property type="entry name" value="LRR_dom_sf"/>
</dbReference>
<evidence type="ECO:0000256" key="4">
    <source>
        <dbReference type="ARBA" id="ARBA00022614"/>
    </source>
</evidence>
<accession>A0A2I0J864</accession>
<dbReference type="PANTHER" id="PTHR48063">
    <property type="entry name" value="LRR RECEPTOR-LIKE KINASE"/>
    <property type="match status" value="1"/>
</dbReference>
<dbReference type="InterPro" id="IPR001611">
    <property type="entry name" value="Leu-rich_rpt"/>
</dbReference>
<gene>
    <name evidence="15" type="ORF">CRG98_027182</name>
</gene>
<dbReference type="Pfam" id="PF08263">
    <property type="entry name" value="LRRNT_2"/>
    <property type="match status" value="1"/>
</dbReference>
<keyword evidence="8 12" id="KW-1133">Transmembrane helix</keyword>
<feature type="domain" description="Leucine-rich repeat-containing N-terminal plant-type" evidence="14">
    <location>
        <begin position="31"/>
        <end position="68"/>
    </location>
</feature>
<evidence type="ECO:0000256" key="3">
    <source>
        <dbReference type="ARBA" id="ARBA00022475"/>
    </source>
</evidence>
<keyword evidence="9 12" id="KW-0472">Membrane</keyword>
<keyword evidence="6 13" id="KW-0732">Signal</keyword>
<evidence type="ECO:0000256" key="1">
    <source>
        <dbReference type="ARBA" id="ARBA00004251"/>
    </source>
</evidence>
<dbReference type="InterPro" id="IPR013210">
    <property type="entry name" value="LRR_N_plant-typ"/>
</dbReference>
<dbReference type="InterPro" id="IPR046956">
    <property type="entry name" value="RLP23-like"/>
</dbReference>
<evidence type="ECO:0000256" key="10">
    <source>
        <dbReference type="ARBA" id="ARBA00023170"/>
    </source>
</evidence>
<keyword evidence="7" id="KW-0677">Repeat</keyword>
<keyword evidence="16" id="KW-1185">Reference proteome</keyword>
<evidence type="ECO:0000256" key="2">
    <source>
        <dbReference type="ARBA" id="ARBA00009592"/>
    </source>
</evidence>
<keyword evidence="5 12" id="KW-0812">Transmembrane</keyword>
<feature type="transmembrane region" description="Helical" evidence="12">
    <location>
        <begin position="792"/>
        <end position="814"/>
    </location>
</feature>
<feature type="chain" id="PRO_5014140306" description="Leucine-rich repeat-containing N-terminal plant-type domain-containing protein" evidence="13">
    <location>
        <begin position="25"/>
        <end position="857"/>
    </location>
</feature>
<evidence type="ECO:0000256" key="12">
    <source>
        <dbReference type="SAM" id="Phobius"/>
    </source>
</evidence>
<dbReference type="PANTHER" id="PTHR48063:SF112">
    <property type="entry name" value="RECEPTOR LIKE PROTEIN 30-LIKE"/>
    <property type="match status" value="1"/>
</dbReference>